<evidence type="ECO:0000256" key="5">
    <source>
        <dbReference type="ARBA" id="ARBA00022989"/>
    </source>
</evidence>
<dbReference type="Proteomes" id="UP000009192">
    <property type="component" value="Unassembled WGS sequence"/>
</dbReference>
<dbReference type="PANTHER" id="PTHR31816:SF3">
    <property type="entry name" value="MICOS COMPLEX SUBUNIT MIC13"/>
    <property type="match status" value="1"/>
</dbReference>
<protein>
    <recommendedName>
        <fullName evidence="8">MICOS complex subunit MIC13</fullName>
    </recommendedName>
</protein>
<comment type="similarity">
    <text evidence="2 8">Belongs to the MICOS complex subunit Mic13 family.</text>
</comment>
<dbReference type="Pfam" id="PF15884">
    <property type="entry name" value="QIL1"/>
    <property type="match status" value="1"/>
</dbReference>
<reference evidence="10 11" key="1">
    <citation type="journal article" date="2007" name="Nature">
        <title>Evolution of genes and genomes on the Drosophila phylogeny.</title>
        <authorList>
            <consortium name="Drosophila 12 Genomes Consortium"/>
            <person name="Clark A.G."/>
            <person name="Eisen M.B."/>
            <person name="Smith D.R."/>
            <person name="Bergman C.M."/>
            <person name="Oliver B."/>
            <person name="Markow T.A."/>
            <person name="Kaufman T.C."/>
            <person name="Kellis M."/>
            <person name="Gelbart W."/>
            <person name="Iyer V.N."/>
            <person name="Pollard D.A."/>
            <person name="Sackton T.B."/>
            <person name="Larracuente A.M."/>
            <person name="Singh N.D."/>
            <person name="Abad J.P."/>
            <person name="Abt D.N."/>
            <person name="Adryan B."/>
            <person name="Aguade M."/>
            <person name="Akashi H."/>
            <person name="Anderson W.W."/>
            <person name="Aquadro C.F."/>
            <person name="Ardell D.H."/>
            <person name="Arguello R."/>
            <person name="Artieri C.G."/>
            <person name="Barbash D.A."/>
            <person name="Barker D."/>
            <person name="Barsanti P."/>
            <person name="Batterham P."/>
            <person name="Batzoglou S."/>
            <person name="Begun D."/>
            <person name="Bhutkar A."/>
            <person name="Blanco E."/>
            <person name="Bosak S.A."/>
            <person name="Bradley R.K."/>
            <person name="Brand A.D."/>
            <person name="Brent M.R."/>
            <person name="Brooks A.N."/>
            <person name="Brown R.H."/>
            <person name="Butlin R.K."/>
            <person name="Caggese C."/>
            <person name="Calvi B.R."/>
            <person name="Bernardo de Carvalho A."/>
            <person name="Caspi A."/>
            <person name="Castrezana S."/>
            <person name="Celniker S.E."/>
            <person name="Chang J.L."/>
            <person name="Chapple C."/>
            <person name="Chatterji S."/>
            <person name="Chinwalla A."/>
            <person name="Civetta A."/>
            <person name="Clifton S.W."/>
            <person name="Comeron J.M."/>
            <person name="Costello J.C."/>
            <person name="Coyne J.A."/>
            <person name="Daub J."/>
            <person name="David R.G."/>
            <person name="Delcher A.L."/>
            <person name="Delehaunty K."/>
            <person name="Do C.B."/>
            <person name="Ebling H."/>
            <person name="Edwards K."/>
            <person name="Eickbush T."/>
            <person name="Evans J.D."/>
            <person name="Filipski A."/>
            <person name="Findeiss S."/>
            <person name="Freyhult E."/>
            <person name="Fulton L."/>
            <person name="Fulton R."/>
            <person name="Garcia A.C."/>
            <person name="Gardiner A."/>
            <person name="Garfield D.A."/>
            <person name="Garvin B.E."/>
            <person name="Gibson G."/>
            <person name="Gilbert D."/>
            <person name="Gnerre S."/>
            <person name="Godfrey J."/>
            <person name="Good R."/>
            <person name="Gotea V."/>
            <person name="Gravely B."/>
            <person name="Greenberg A.J."/>
            <person name="Griffiths-Jones S."/>
            <person name="Gross S."/>
            <person name="Guigo R."/>
            <person name="Gustafson E.A."/>
            <person name="Haerty W."/>
            <person name="Hahn M.W."/>
            <person name="Halligan D.L."/>
            <person name="Halpern A.L."/>
            <person name="Halter G.M."/>
            <person name="Han M.V."/>
            <person name="Heger A."/>
            <person name="Hillier L."/>
            <person name="Hinrichs A.S."/>
            <person name="Holmes I."/>
            <person name="Hoskins R.A."/>
            <person name="Hubisz M.J."/>
            <person name="Hultmark D."/>
            <person name="Huntley M.A."/>
            <person name="Jaffe D.B."/>
            <person name="Jagadeeshan S."/>
            <person name="Jeck W.R."/>
            <person name="Johnson J."/>
            <person name="Jones C.D."/>
            <person name="Jordan W.C."/>
            <person name="Karpen G.H."/>
            <person name="Kataoka E."/>
            <person name="Keightley P.D."/>
            <person name="Kheradpour P."/>
            <person name="Kirkness E.F."/>
            <person name="Koerich L.B."/>
            <person name="Kristiansen K."/>
            <person name="Kudrna D."/>
            <person name="Kulathinal R.J."/>
            <person name="Kumar S."/>
            <person name="Kwok R."/>
            <person name="Lander E."/>
            <person name="Langley C.H."/>
            <person name="Lapoint R."/>
            <person name="Lazzaro B.P."/>
            <person name="Lee S.J."/>
            <person name="Levesque L."/>
            <person name="Li R."/>
            <person name="Lin C.F."/>
            <person name="Lin M.F."/>
            <person name="Lindblad-Toh K."/>
            <person name="Llopart A."/>
            <person name="Long M."/>
            <person name="Low L."/>
            <person name="Lozovsky E."/>
            <person name="Lu J."/>
            <person name="Luo M."/>
            <person name="Machado C.A."/>
            <person name="Makalowski W."/>
            <person name="Marzo M."/>
            <person name="Matsuda M."/>
            <person name="Matzkin L."/>
            <person name="McAllister B."/>
            <person name="McBride C.S."/>
            <person name="McKernan B."/>
            <person name="McKernan K."/>
            <person name="Mendez-Lago M."/>
            <person name="Minx P."/>
            <person name="Mollenhauer M.U."/>
            <person name="Montooth K."/>
            <person name="Mount S.M."/>
            <person name="Mu X."/>
            <person name="Myers E."/>
            <person name="Negre B."/>
            <person name="Newfeld S."/>
            <person name="Nielsen R."/>
            <person name="Noor M.A."/>
            <person name="O'Grady P."/>
            <person name="Pachter L."/>
            <person name="Papaceit M."/>
            <person name="Parisi M.J."/>
            <person name="Parisi M."/>
            <person name="Parts L."/>
            <person name="Pedersen J.S."/>
            <person name="Pesole G."/>
            <person name="Phillippy A.M."/>
            <person name="Ponting C.P."/>
            <person name="Pop M."/>
            <person name="Porcelli D."/>
            <person name="Powell J.R."/>
            <person name="Prohaska S."/>
            <person name="Pruitt K."/>
            <person name="Puig M."/>
            <person name="Quesneville H."/>
            <person name="Ram K.R."/>
            <person name="Rand D."/>
            <person name="Rasmussen M.D."/>
            <person name="Reed L.K."/>
            <person name="Reenan R."/>
            <person name="Reily A."/>
            <person name="Remington K.A."/>
            <person name="Rieger T.T."/>
            <person name="Ritchie M.G."/>
            <person name="Robin C."/>
            <person name="Rogers Y.H."/>
            <person name="Rohde C."/>
            <person name="Rozas J."/>
            <person name="Rubenfield M.J."/>
            <person name="Ruiz A."/>
            <person name="Russo S."/>
            <person name="Salzberg S.L."/>
            <person name="Sanchez-Gracia A."/>
            <person name="Saranga D.J."/>
            <person name="Sato H."/>
            <person name="Schaeffer S.W."/>
            <person name="Schatz M.C."/>
            <person name="Schlenke T."/>
            <person name="Schwartz R."/>
            <person name="Segarra C."/>
            <person name="Singh R.S."/>
            <person name="Sirot L."/>
            <person name="Sirota M."/>
            <person name="Sisneros N.B."/>
            <person name="Smith C.D."/>
            <person name="Smith T.F."/>
            <person name="Spieth J."/>
            <person name="Stage D.E."/>
            <person name="Stark A."/>
            <person name="Stephan W."/>
            <person name="Strausberg R.L."/>
            <person name="Strempel S."/>
            <person name="Sturgill D."/>
            <person name="Sutton G."/>
            <person name="Sutton G.G."/>
            <person name="Tao W."/>
            <person name="Teichmann S."/>
            <person name="Tobari Y.N."/>
            <person name="Tomimura Y."/>
            <person name="Tsolas J.M."/>
            <person name="Valente V.L."/>
            <person name="Venter E."/>
            <person name="Venter J.C."/>
            <person name="Vicario S."/>
            <person name="Vieira F.G."/>
            <person name="Vilella A.J."/>
            <person name="Villasante A."/>
            <person name="Walenz B."/>
            <person name="Wang J."/>
            <person name="Wasserman M."/>
            <person name="Watts T."/>
            <person name="Wilson D."/>
            <person name="Wilson R.K."/>
            <person name="Wing R.A."/>
            <person name="Wolfner M.F."/>
            <person name="Wong A."/>
            <person name="Wong G.K."/>
            <person name="Wu C.I."/>
            <person name="Wu G."/>
            <person name="Yamamoto D."/>
            <person name="Yang H.P."/>
            <person name="Yang S.P."/>
            <person name="Yorke J.A."/>
            <person name="Yoshida K."/>
            <person name="Zdobnov E."/>
            <person name="Zhang P."/>
            <person name="Zhang Y."/>
            <person name="Zimin A.V."/>
            <person name="Baldwin J."/>
            <person name="Abdouelleil A."/>
            <person name="Abdulkadir J."/>
            <person name="Abebe A."/>
            <person name="Abera B."/>
            <person name="Abreu J."/>
            <person name="Acer S.C."/>
            <person name="Aftuck L."/>
            <person name="Alexander A."/>
            <person name="An P."/>
            <person name="Anderson E."/>
            <person name="Anderson S."/>
            <person name="Arachi H."/>
            <person name="Azer M."/>
            <person name="Bachantsang P."/>
            <person name="Barry A."/>
            <person name="Bayul T."/>
            <person name="Berlin A."/>
            <person name="Bessette D."/>
            <person name="Bloom T."/>
            <person name="Blye J."/>
            <person name="Boguslavskiy L."/>
            <person name="Bonnet C."/>
            <person name="Boukhgalter B."/>
            <person name="Bourzgui I."/>
            <person name="Brown A."/>
            <person name="Cahill P."/>
            <person name="Channer S."/>
            <person name="Cheshatsang Y."/>
            <person name="Chuda L."/>
            <person name="Citroen M."/>
            <person name="Collymore A."/>
            <person name="Cooke P."/>
            <person name="Costello M."/>
            <person name="D'Aco K."/>
            <person name="Daza R."/>
            <person name="De Haan G."/>
            <person name="DeGray S."/>
            <person name="DeMaso C."/>
            <person name="Dhargay N."/>
            <person name="Dooley K."/>
            <person name="Dooley E."/>
            <person name="Doricent M."/>
            <person name="Dorje P."/>
            <person name="Dorjee K."/>
            <person name="Dupes A."/>
            <person name="Elong R."/>
            <person name="Falk J."/>
            <person name="Farina A."/>
            <person name="Faro S."/>
            <person name="Ferguson D."/>
            <person name="Fisher S."/>
            <person name="Foley C.D."/>
            <person name="Franke A."/>
            <person name="Friedrich D."/>
            <person name="Gadbois L."/>
            <person name="Gearin G."/>
            <person name="Gearin C.R."/>
            <person name="Giannoukos G."/>
            <person name="Goode T."/>
            <person name="Graham J."/>
            <person name="Grandbois E."/>
            <person name="Grewal S."/>
            <person name="Gyaltsen K."/>
            <person name="Hafez N."/>
            <person name="Hagos B."/>
            <person name="Hall J."/>
            <person name="Henson C."/>
            <person name="Hollinger A."/>
            <person name="Honan T."/>
            <person name="Huard M.D."/>
            <person name="Hughes L."/>
            <person name="Hurhula B."/>
            <person name="Husby M.E."/>
            <person name="Kamat A."/>
            <person name="Kanga B."/>
            <person name="Kashin S."/>
            <person name="Khazanovich D."/>
            <person name="Kisner P."/>
            <person name="Lance K."/>
            <person name="Lara M."/>
            <person name="Lee W."/>
            <person name="Lennon N."/>
            <person name="Letendre F."/>
            <person name="LeVine R."/>
            <person name="Lipovsky A."/>
            <person name="Liu X."/>
            <person name="Liu J."/>
            <person name="Liu S."/>
            <person name="Lokyitsang T."/>
            <person name="Lokyitsang Y."/>
            <person name="Lubonja R."/>
            <person name="Lui A."/>
            <person name="MacDonald P."/>
            <person name="Magnisalis V."/>
            <person name="Maru K."/>
            <person name="Matthews C."/>
            <person name="McCusker W."/>
            <person name="McDonough S."/>
            <person name="Mehta T."/>
            <person name="Meldrim J."/>
            <person name="Meneus L."/>
            <person name="Mihai O."/>
            <person name="Mihalev A."/>
            <person name="Mihova T."/>
            <person name="Mittelman R."/>
            <person name="Mlenga V."/>
            <person name="Montmayeur A."/>
            <person name="Mulrain L."/>
            <person name="Navidi A."/>
            <person name="Naylor J."/>
            <person name="Negash T."/>
            <person name="Nguyen T."/>
            <person name="Nguyen N."/>
            <person name="Nicol R."/>
            <person name="Norbu C."/>
            <person name="Norbu N."/>
            <person name="Novod N."/>
            <person name="O'Neill B."/>
            <person name="Osman S."/>
            <person name="Markiewicz E."/>
            <person name="Oyono O.L."/>
            <person name="Patti C."/>
            <person name="Phunkhang P."/>
            <person name="Pierre F."/>
            <person name="Priest M."/>
            <person name="Raghuraman S."/>
            <person name="Rege F."/>
            <person name="Reyes R."/>
            <person name="Rise C."/>
            <person name="Rogov P."/>
            <person name="Ross K."/>
            <person name="Ryan E."/>
            <person name="Settipalli S."/>
            <person name="Shea T."/>
            <person name="Sherpa N."/>
            <person name="Shi L."/>
            <person name="Shih D."/>
            <person name="Sparrow T."/>
            <person name="Spaulding J."/>
            <person name="Stalker J."/>
            <person name="Stange-Thomann N."/>
            <person name="Stavropoulos S."/>
            <person name="Stone C."/>
            <person name="Strader C."/>
            <person name="Tesfaye S."/>
            <person name="Thomson T."/>
            <person name="Thoulutsang Y."/>
            <person name="Thoulutsang D."/>
            <person name="Topham K."/>
            <person name="Topping I."/>
            <person name="Tsamla T."/>
            <person name="Vassiliev H."/>
            <person name="Vo A."/>
            <person name="Wangchuk T."/>
            <person name="Wangdi T."/>
            <person name="Weiand M."/>
            <person name="Wilkinson J."/>
            <person name="Wilson A."/>
            <person name="Yadav S."/>
            <person name="Young G."/>
            <person name="Yu Q."/>
            <person name="Zembek L."/>
            <person name="Zhong D."/>
            <person name="Zimmer A."/>
            <person name="Zwirko Z."/>
            <person name="Jaffe D.B."/>
            <person name="Alvarez P."/>
            <person name="Brockman W."/>
            <person name="Butler J."/>
            <person name="Chin C."/>
            <person name="Gnerre S."/>
            <person name="Grabherr M."/>
            <person name="Kleber M."/>
            <person name="Mauceli E."/>
            <person name="MacCallum I."/>
        </authorList>
    </citation>
    <scope>NUCLEOTIDE SEQUENCE [LARGE SCALE GENOMIC DNA]</scope>
    <source>
        <strain evidence="11">Tucson 15081-1352.22</strain>
    </source>
</reference>
<sequence>MMIIIKLALVAGTVWLTKEIGVWDNPDTTAAIYEDIKCQLNPYVDDLKQKYGSKYCKTSEKNTMLWRESFVEVWNASIKEGFLVVNRFPKYCHRFTDDVNETINQLFNGKSRE</sequence>
<comment type="subunit">
    <text evidence="8">Component of the mitochondrial contact site and cristae organizing system (MICOS) complex.</text>
</comment>
<accession>B4KMM0</accession>
<comment type="subcellular location">
    <subcellularLocation>
        <location evidence="1 8">Mitochondrion inner membrane</location>
        <topology evidence="1 8">Single-pass membrane protein</topology>
    </subcellularLocation>
</comment>
<dbReference type="GO" id="GO:0042407">
    <property type="term" value="P:cristae formation"/>
    <property type="evidence" value="ECO:0007669"/>
    <property type="project" value="TreeGrafter"/>
</dbReference>
<dbReference type="eggNOG" id="ENOG502T883">
    <property type="taxonomic scope" value="Eukaryota"/>
</dbReference>
<gene>
    <name evidence="10" type="primary">Dmoj\GI16959</name>
    <name evidence="10" type="ORF">Dmoj_GI16959</name>
</gene>
<dbReference type="InterPro" id="IPR026769">
    <property type="entry name" value="Mic13"/>
</dbReference>
<keyword evidence="11" id="KW-1185">Reference proteome</keyword>
<feature type="chain" id="PRO_5002811509" description="MICOS complex subunit MIC13" evidence="9">
    <location>
        <begin position="17"/>
        <end position="113"/>
    </location>
</feature>
<dbReference type="InParanoid" id="B4KMM0"/>
<dbReference type="GO" id="GO:0044284">
    <property type="term" value="C:mitochondrial crista junction"/>
    <property type="evidence" value="ECO:0007669"/>
    <property type="project" value="TreeGrafter"/>
</dbReference>
<dbReference type="GO" id="GO:0061617">
    <property type="term" value="C:MICOS complex"/>
    <property type="evidence" value="ECO:0007669"/>
    <property type="project" value="UniProtKB-UniRule"/>
</dbReference>
<evidence type="ECO:0000256" key="8">
    <source>
        <dbReference type="RuleBase" id="RU363009"/>
    </source>
</evidence>
<comment type="function">
    <text evidence="8">Component of the MICOS complex, a large protein complex of the mitochondrial inner membrane that plays crucial roles in the maintenance of crista junctions, inner membrane architecture, and formation of contact sites to the outer membrane.</text>
</comment>
<dbReference type="KEGG" id="dmo:Dmoj_GI16959"/>
<dbReference type="OMA" id="DVEVKPW"/>
<evidence type="ECO:0000313" key="10">
    <source>
        <dbReference type="EMBL" id="EDW10867.1"/>
    </source>
</evidence>
<organism evidence="10 11">
    <name type="scientific">Drosophila mojavensis</name>
    <name type="common">Fruit fly</name>
    <dbReference type="NCBI Taxonomy" id="7230"/>
    <lineage>
        <taxon>Eukaryota</taxon>
        <taxon>Metazoa</taxon>
        <taxon>Ecdysozoa</taxon>
        <taxon>Arthropoda</taxon>
        <taxon>Hexapoda</taxon>
        <taxon>Insecta</taxon>
        <taxon>Pterygota</taxon>
        <taxon>Neoptera</taxon>
        <taxon>Endopterygota</taxon>
        <taxon>Diptera</taxon>
        <taxon>Brachycera</taxon>
        <taxon>Muscomorpha</taxon>
        <taxon>Ephydroidea</taxon>
        <taxon>Drosophilidae</taxon>
        <taxon>Drosophila</taxon>
    </lineage>
</organism>
<dbReference type="EMBL" id="CH933808">
    <property type="protein sequence ID" value="EDW10867.1"/>
    <property type="molecule type" value="Genomic_DNA"/>
</dbReference>
<keyword evidence="3" id="KW-0812">Transmembrane</keyword>
<evidence type="ECO:0000256" key="1">
    <source>
        <dbReference type="ARBA" id="ARBA00004434"/>
    </source>
</evidence>
<evidence type="ECO:0000256" key="6">
    <source>
        <dbReference type="ARBA" id="ARBA00023128"/>
    </source>
</evidence>
<evidence type="ECO:0000256" key="4">
    <source>
        <dbReference type="ARBA" id="ARBA00022792"/>
    </source>
</evidence>
<keyword evidence="5" id="KW-1133">Transmembrane helix</keyword>
<proteinExistence type="inferred from homology"/>
<evidence type="ECO:0000313" key="11">
    <source>
        <dbReference type="Proteomes" id="UP000009192"/>
    </source>
</evidence>
<evidence type="ECO:0000256" key="9">
    <source>
        <dbReference type="SAM" id="SignalP"/>
    </source>
</evidence>
<name>B4KMM0_DROMO</name>
<keyword evidence="9" id="KW-0732">Signal</keyword>
<dbReference type="PANTHER" id="PTHR31816">
    <property type="entry name" value="MICOS COMPLEX SUBUNIT MIC13"/>
    <property type="match status" value="1"/>
</dbReference>
<evidence type="ECO:0000256" key="7">
    <source>
        <dbReference type="ARBA" id="ARBA00023136"/>
    </source>
</evidence>
<evidence type="ECO:0000256" key="2">
    <source>
        <dbReference type="ARBA" id="ARBA00006771"/>
    </source>
</evidence>
<dbReference type="AlphaFoldDB" id="B4KMM0"/>
<keyword evidence="4 8" id="KW-0999">Mitochondrion inner membrane</keyword>
<feature type="signal peptide" evidence="9">
    <location>
        <begin position="1"/>
        <end position="16"/>
    </location>
</feature>
<keyword evidence="6 8" id="KW-0496">Mitochondrion</keyword>
<dbReference type="HOGENOM" id="CLU_1961928_0_0_1"/>
<evidence type="ECO:0000256" key="3">
    <source>
        <dbReference type="ARBA" id="ARBA00022692"/>
    </source>
</evidence>
<keyword evidence="7" id="KW-0472">Membrane</keyword>
<dbReference type="PhylomeDB" id="B4KMM0"/>